<dbReference type="RefSeq" id="WP_149763848.1">
    <property type="nucleotide sequence ID" value="NZ_BSPE01000018.1"/>
</dbReference>
<keyword evidence="4" id="KW-1185">Reference proteome</keyword>
<reference evidence="3 4" key="1">
    <citation type="submission" date="2016-10" db="EMBL/GenBank/DDBJ databases">
        <authorList>
            <person name="Varghese N."/>
            <person name="Submissions S."/>
        </authorList>
    </citation>
    <scope>NUCLEOTIDE SEQUENCE [LARGE SCALE GENOMIC DNA]</scope>
    <source>
        <strain evidence="3 4">DSM 21822</strain>
    </source>
</reference>
<organism evidence="3 4">
    <name type="scientific">Neomesorhizobium albiziae</name>
    <dbReference type="NCBI Taxonomy" id="335020"/>
    <lineage>
        <taxon>Bacteria</taxon>
        <taxon>Pseudomonadati</taxon>
        <taxon>Pseudomonadota</taxon>
        <taxon>Alphaproteobacteria</taxon>
        <taxon>Hyphomicrobiales</taxon>
        <taxon>Phyllobacteriaceae</taxon>
        <taxon>Neomesorhizobium</taxon>
    </lineage>
</organism>
<dbReference type="GO" id="GO:0005694">
    <property type="term" value="C:chromosome"/>
    <property type="evidence" value="ECO:0007669"/>
    <property type="project" value="TreeGrafter"/>
</dbReference>
<dbReference type="OrthoDB" id="7908920at2"/>
<comment type="similarity">
    <text evidence="1">Belongs to the ParB family.</text>
</comment>
<dbReference type="SUPFAM" id="SSF110849">
    <property type="entry name" value="ParB/Sulfiredoxin"/>
    <property type="match status" value="1"/>
</dbReference>
<feature type="domain" description="ParB-like N-terminal" evidence="2">
    <location>
        <begin position="47"/>
        <end position="138"/>
    </location>
</feature>
<dbReference type="GO" id="GO:0003677">
    <property type="term" value="F:DNA binding"/>
    <property type="evidence" value="ECO:0007669"/>
    <property type="project" value="InterPro"/>
</dbReference>
<dbReference type="InterPro" id="IPR004437">
    <property type="entry name" value="ParB/RepB/Spo0J"/>
</dbReference>
<dbReference type="PANTHER" id="PTHR33375">
    <property type="entry name" value="CHROMOSOME-PARTITIONING PROTEIN PARB-RELATED"/>
    <property type="match status" value="1"/>
</dbReference>
<dbReference type="Proteomes" id="UP000323300">
    <property type="component" value="Unassembled WGS sequence"/>
</dbReference>
<dbReference type="InterPro" id="IPR050336">
    <property type="entry name" value="Chromosome_partition/occlusion"/>
</dbReference>
<dbReference type="CDD" id="cd16405">
    <property type="entry name" value="RepB_like_N"/>
    <property type="match status" value="1"/>
</dbReference>
<dbReference type="Pfam" id="PF02195">
    <property type="entry name" value="ParB_N"/>
    <property type="match status" value="1"/>
</dbReference>
<evidence type="ECO:0000313" key="4">
    <source>
        <dbReference type="Proteomes" id="UP000323300"/>
    </source>
</evidence>
<dbReference type="PANTHER" id="PTHR33375:SF1">
    <property type="entry name" value="CHROMOSOME-PARTITIONING PROTEIN PARB-RELATED"/>
    <property type="match status" value="1"/>
</dbReference>
<name>A0A1I4F0N2_9HYPH</name>
<dbReference type="AlphaFoldDB" id="A0A1I4F0N2"/>
<dbReference type="InterPro" id="IPR003115">
    <property type="entry name" value="ParB_N"/>
</dbReference>
<dbReference type="InterPro" id="IPR037972">
    <property type="entry name" value="RepB_N"/>
</dbReference>
<evidence type="ECO:0000313" key="3">
    <source>
        <dbReference type="EMBL" id="SFL11545.1"/>
    </source>
</evidence>
<dbReference type="Pfam" id="PF07506">
    <property type="entry name" value="RepB"/>
    <property type="match status" value="1"/>
</dbReference>
<dbReference type="EMBL" id="FOSL01000034">
    <property type="protein sequence ID" value="SFL11545.1"/>
    <property type="molecule type" value="Genomic_DNA"/>
</dbReference>
<dbReference type="GO" id="GO:0007059">
    <property type="term" value="P:chromosome segregation"/>
    <property type="evidence" value="ECO:0007669"/>
    <property type="project" value="TreeGrafter"/>
</dbReference>
<proteinExistence type="inferred from homology"/>
<evidence type="ECO:0000256" key="1">
    <source>
        <dbReference type="ARBA" id="ARBA00006295"/>
    </source>
</evidence>
<dbReference type="NCBIfam" id="TIGR00180">
    <property type="entry name" value="parB_part"/>
    <property type="match status" value="1"/>
</dbReference>
<accession>A0A1I4F0N2</accession>
<sequence>MARKDIFGSVMKPSSAKADNDVTNYAIRGASRSIMQSFEELSKSSVVDLAPELVDASFVSDRLDDDDEEFQTLVDVIRAQGQDTPILVRPHPLHPGRFQTVFGHRRLKVAQQLGRPVRAVVKAISDRDHIVAQGQENAARANLSFIERTLFAQHVLDEGHGAETAKAALAIDETTFSKMRSVSSKVPQAVILAIGAAKNVGRDRWWQLSKLFEKPGSAEQATDAIGQTGFSELQSDARFDQLFNRLSQLGKADRKVTKAATRAWSSADKAVKAKVTDTGKAFTLALGARDGAHFGAYISSHLDELYRAFRETQRNQTGD</sequence>
<dbReference type="NCBIfam" id="TIGR03454">
    <property type="entry name" value="partition_RepB"/>
    <property type="match status" value="1"/>
</dbReference>
<dbReference type="InterPro" id="IPR011111">
    <property type="entry name" value="Plasmid_RepB"/>
</dbReference>
<dbReference type="SMART" id="SM00470">
    <property type="entry name" value="ParB"/>
    <property type="match status" value="1"/>
</dbReference>
<dbReference type="Gene3D" id="3.90.1530.30">
    <property type="match status" value="1"/>
</dbReference>
<dbReference type="InterPro" id="IPR017819">
    <property type="entry name" value="Plasmid_partition_RepB"/>
</dbReference>
<protein>
    <submittedName>
        <fullName evidence="3">Chromosome partitioning protein, ParB family</fullName>
    </submittedName>
</protein>
<evidence type="ECO:0000259" key="2">
    <source>
        <dbReference type="SMART" id="SM00470"/>
    </source>
</evidence>
<dbReference type="InterPro" id="IPR036086">
    <property type="entry name" value="ParB/Sulfiredoxin_sf"/>
</dbReference>
<gene>
    <name evidence="3" type="ORF">SAMN04488498_13427</name>
</gene>